<dbReference type="PROSITE" id="PS51257">
    <property type="entry name" value="PROKAR_LIPOPROTEIN"/>
    <property type="match status" value="1"/>
</dbReference>
<feature type="chain" id="PRO_5046130669" evidence="2">
    <location>
        <begin position="29"/>
        <end position="171"/>
    </location>
</feature>
<keyword evidence="4" id="KW-1185">Reference proteome</keyword>
<proteinExistence type="predicted"/>
<reference evidence="3 4" key="1">
    <citation type="submission" date="2021-05" db="EMBL/GenBank/DDBJ databases">
        <title>Novel species in genus Cellulomonas.</title>
        <authorList>
            <person name="Zhang G."/>
        </authorList>
    </citation>
    <scope>NUCLEOTIDE SEQUENCE [LARGE SCALE GENOMIC DNA]</scope>
    <source>
        <strain evidence="4">zg-ZUI157</strain>
    </source>
</reference>
<organism evidence="3 4">
    <name type="scientific">Cellulomonas dongxiuzhuiae</name>
    <dbReference type="NCBI Taxonomy" id="2819979"/>
    <lineage>
        <taxon>Bacteria</taxon>
        <taxon>Bacillati</taxon>
        <taxon>Actinomycetota</taxon>
        <taxon>Actinomycetes</taxon>
        <taxon>Micrococcales</taxon>
        <taxon>Cellulomonadaceae</taxon>
        <taxon>Cellulomonas</taxon>
    </lineage>
</organism>
<feature type="signal peptide" evidence="2">
    <location>
        <begin position="1"/>
        <end position="28"/>
    </location>
</feature>
<evidence type="ECO:0000313" key="3">
    <source>
        <dbReference type="EMBL" id="QWC14783.1"/>
    </source>
</evidence>
<gene>
    <name evidence="3" type="ORF">KKR89_10435</name>
</gene>
<evidence type="ECO:0000313" key="4">
    <source>
        <dbReference type="Proteomes" id="UP000679335"/>
    </source>
</evidence>
<accession>A0ABX8GF80</accession>
<evidence type="ECO:0000256" key="1">
    <source>
        <dbReference type="SAM" id="MobiDB-lite"/>
    </source>
</evidence>
<dbReference type="RefSeq" id="WP_208195288.1">
    <property type="nucleotide sequence ID" value="NZ_CP076023.1"/>
</dbReference>
<dbReference type="Proteomes" id="UP000679335">
    <property type="component" value="Chromosome"/>
</dbReference>
<name>A0ABX8GF80_9CELL</name>
<feature type="compositionally biased region" description="Low complexity" evidence="1">
    <location>
        <begin position="26"/>
        <end position="40"/>
    </location>
</feature>
<keyword evidence="2" id="KW-0732">Signal</keyword>
<evidence type="ECO:0000256" key="2">
    <source>
        <dbReference type="SAM" id="SignalP"/>
    </source>
</evidence>
<protein>
    <submittedName>
        <fullName evidence="3">Uncharacterized protein</fullName>
    </submittedName>
</protein>
<feature type="region of interest" description="Disordered" evidence="1">
    <location>
        <begin position="26"/>
        <end position="51"/>
    </location>
</feature>
<dbReference type="EMBL" id="CP076023">
    <property type="protein sequence ID" value="QWC14783.1"/>
    <property type="molecule type" value="Genomic_DNA"/>
</dbReference>
<sequence length="171" mass="16684">MPRTTLLALAAATLLGLGLVTGCTTSTAPPAAPSGSTATPTPTPGESLLTDDIADGTAVGTLAPSFPADLVPVPPDAEVLVSSAEPAGDATLRISLNVRTGQDTAGLVEAVRAPLLAAGFTESAPPAVEAGLAAQTTFSRSAGSELLVVGVLDRDGMRTMTLGGTVAAPAP</sequence>